<evidence type="ECO:0000313" key="3">
    <source>
        <dbReference type="EMBL" id="KXG24329.1"/>
    </source>
</evidence>
<dbReference type="OMA" id="HRAQGIG"/>
<keyword evidence="2" id="KW-0472">Membrane</keyword>
<dbReference type="Proteomes" id="UP000000768">
    <property type="component" value="Chromosome 7"/>
</dbReference>
<feature type="transmembrane region" description="Helical" evidence="2">
    <location>
        <begin position="450"/>
        <end position="469"/>
    </location>
</feature>
<reference evidence="4" key="2">
    <citation type="journal article" date="2018" name="Plant J.">
        <title>The Sorghum bicolor reference genome: improved assembly, gene annotations, a transcriptome atlas, and signatures of genome organization.</title>
        <authorList>
            <person name="McCormick R.F."/>
            <person name="Truong S.K."/>
            <person name="Sreedasyam A."/>
            <person name="Jenkins J."/>
            <person name="Shu S."/>
            <person name="Sims D."/>
            <person name="Kennedy M."/>
            <person name="Amirebrahimi M."/>
            <person name="Weers B.D."/>
            <person name="McKinley B."/>
            <person name="Mattison A."/>
            <person name="Morishige D.T."/>
            <person name="Grimwood J."/>
            <person name="Schmutz J."/>
            <person name="Mullet J.E."/>
        </authorList>
    </citation>
    <scope>NUCLEOTIDE SEQUENCE [LARGE SCALE GENOMIC DNA]</scope>
    <source>
        <strain evidence="4">cv. BTx623</strain>
    </source>
</reference>
<feature type="transmembrane region" description="Helical" evidence="2">
    <location>
        <begin position="321"/>
        <end position="340"/>
    </location>
</feature>
<dbReference type="PANTHER" id="PTHR31963:SF2">
    <property type="entry name" value="ZINC FINGER CONSTANS-LIKE PROTEIN (DUF3537)"/>
    <property type="match status" value="1"/>
</dbReference>
<evidence type="ECO:0000256" key="2">
    <source>
        <dbReference type="SAM" id="Phobius"/>
    </source>
</evidence>
<feature type="transmembrane region" description="Helical" evidence="2">
    <location>
        <begin position="77"/>
        <end position="101"/>
    </location>
</feature>
<dbReference type="InParanoid" id="A0A1B6PF51"/>
<dbReference type="InterPro" id="IPR021924">
    <property type="entry name" value="DUF3537"/>
</dbReference>
<accession>A0A1B6PF51</accession>
<dbReference type="eggNOG" id="ENOG502QUH7">
    <property type="taxonomic scope" value="Eukaryota"/>
</dbReference>
<dbReference type="AlphaFoldDB" id="A0A1B6PF51"/>
<name>A0A1B6PF51_SORBI</name>
<feature type="transmembrane region" description="Helical" evidence="2">
    <location>
        <begin position="426"/>
        <end position="444"/>
    </location>
</feature>
<evidence type="ECO:0000256" key="1">
    <source>
        <dbReference type="SAM" id="MobiDB-lite"/>
    </source>
</evidence>
<protein>
    <submittedName>
        <fullName evidence="3">Uncharacterized protein</fullName>
    </submittedName>
</protein>
<reference evidence="3 4" key="1">
    <citation type="journal article" date="2009" name="Nature">
        <title>The Sorghum bicolor genome and the diversification of grasses.</title>
        <authorList>
            <person name="Paterson A.H."/>
            <person name="Bowers J.E."/>
            <person name="Bruggmann R."/>
            <person name="Dubchak I."/>
            <person name="Grimwood J."/>
            <person name="Gundlach H."/>
            <person name="Haberer G."/>
            <person name="Hellsten U."/>
            <person name="Mitros T."/>
            <person name="Poliakov A."/>
            <person name="Schmutz J."/>
            <person name="Spannagl M."/>
            <person name="Tang H."/>
            <person name="Wang X."/>
            <person name="Wicker T."/>
            <person name="Bharti A.K."/>
            <person name="Chapman J."/>
            <person name="Feltus F.A."/>
            <person name="Gowik U."/>
            <person name="Grigoriev I.V."/>
            <person name="Lyons E."/>
            <person name="Maher C.A."/>
            <person name="Martis M."/>
            <person name="Narechania A."/>
            <person name="Otillar R.P."/>
            <person name="Penning B.W."/>
            <person name="Salamov A.A."/>
            <person name="Wang Y."/>
            <person name="Zhang L."/>
            <person name="Carpita N.C."/>
            <person name="Freeling M."/>
            <person name="Gingle A.R."/>
            <person name="Hash C.T."/>
            <person name="Keller B."/>
            <person name="Klein P."/>
            <person name="Kresovich S."/>
            <person name="McCann M.C."/>
            <person name="Ming R."/>
            <person name="Peterson D.G."/>
            <person name="Mehboob-ur-Rahman"/>
            <person name="Ware D."/>
            <person name="Westhoff P."/>
            <person name="Mayer K.F."/>
            <person name="Messing J."/>
            <person name="Rokhsar D.S."/>
        </authorList>
    </citation>
    <scope>NUCLEOTIDE SEQUENCE [LARGE SCALE GENOMIC DNA]</scope>
    <source>
        <strain evidence="4">cv. BTx623</strain>
    </source>
</reference>
<dbReference type="OrthoDB" id="1897957at2759"/>
<evidence type="ECO:0000313" key="4">
    <source>
        <dbReference type="Proteomes" id="UP000000768"/>
    </source>
</evidence>
<dbReference type="STRING" id="4558.A0A1B6PF51"/>
<sequence length="483" mass="52738">MASTGDGLAGPPPPRPPPSPSRPPAETPTPTPTHAAAISSPLLEPAAPGADAPPLSRWLRRLEAFLSAAGLAASTPLGVAAAASALAVVGLALPAAAVTLSPCRARSRRRRRGRGGCDDFEVEVFEVCVLLSQAAAAAVALACVSRKMAMYGLRKFLFVDPDLGMRIRFQKEYVAKIKDFFRTLTWWIVPCFVVKVTREFFRFSHILQESIWRACVVFFASIMSWMYLTTIILSSCMLFNLVCNLQVIHFDDYGKLLEQDADPMVYLKEHLQLRHNLSKISHRFRMFLLLLFLSVTASQFAILFKTTAYSGPINFTNGGDIAVSSVVQVVGLVLCLHAAAKISHRAQNIASLASRWHALATCSTDSTYVNTPNSSGNLVPFPAHLFLRDLSESDLESLDSASLHGSSHGTAQLASYMSSYHKRESLVLYLLANPGGITIFGWIVDRAFLNTILMLELTLVLFVLSKTVVIPAKTLVHSYIGFP</sequence>
<dbReference type="PANTHER" id="PTHR31963">
    <property type="entry name" value="RAS GUANINE NUCLEOTIDE EXCHANGE FACTOR K"/>
    <property type="match status" value="1"/>
</dbReference>
<feature type="region of interest" description="Disordered" evidence="1">
    <location>
        <begin position="1"/>
        <end position="39"/>
    </location>
</feature>
<organism evidence="3 4">
    <name type="scientific">Sorghum bicolor</name>
    <name type="common">Sorghum</name>
    <name type="synonym">Sorghum vulgare</name>
    <dbReference type="NCBI Taxonomy" id="4558"/>
    <lineage>
        <taxon>Eukaryota</taxon>
        <taxon>Viridiplantae</taxon>
        <taxon>Streptophyta</taxon>
        <taxon>Embryophyta</taxon>
        <taxon>Tracheophyta</taxon>
        <taxon>Spermatophyta</taxon>
        <taxon>Magnoliopsida</taxon>
        <taxon>Liliopsida</taxon>
        <taxon>Poales</taxon>
        <taxon>Poaceae</taxon>
        <taxon>PACMAD clade</taxon>
        <taxon>Panicoideae</taxon>
        <taxon>Andropogonodae</taxon>
        <taxon>Andropogoneae</taxon>
        <taxon>Sorghinae</taxon>
        <taxon>Sorghum</taxon>
    </lineage>
</organism>
<keyword evidence="4" id="KW-1185">Reference proteome</keyword>
<dbReference type="Pfam" id="PF12056">
    <property type="entry name" value="DUF3537"/>
    <property type="match status" value="1"/>
</dbReference>
<keyword evidence="2" id="KW-1133">Transmembrane helix</keyword>
<dbReference type="FunCoup" id="A0A1B6PF51">
    <property type="interactions" value="896"/>
</dbReference>
<dbReference type="EMBL" id="CM000766">
    <property type="protein sequence ID" value="KXG24329.1"/>
    <property type="molecule type" value="Genomic_DNA"/>
</dbReference>
<dbReference type="Gramene" id="KXG24329">
    <property type="protein sequence ID" value="KXG24329"/>
    <property type="gene ID" value="SORBI_3007G026700"/>
</dbReference>
<feature type="transmembrane region" description="Helical" evidence="2">
    <location>
        <begin position="287"/>
        <end position="309"/>
    </location>
</feature>
<proteinExistence type="predicted"/>
<gene>
    <name evidence="3" type="ORF">SORBI_3007G026700</name>
</gene>
<feature type="compositionally biased region" description="Pro residues" evidence="1">
    <location>
        <begin position="10"/>
        <end position="31"/>
    </location>
</feature>
<keyword evidence="2" id="KW-0812">Transmembrane</keyword>